<dbReference type="KEGG" id="samy:DB32_005814"/>
<protein>
    <submittedName>
        <fullName evidence="2">Uncharacterized protein</fullName>
    </submittedName>
</protein>
<accession>A0A0F6W6Q4</accession>
<dbReference type="AlphaFoldDB" id="A0A0F6W6Q4"/>
<name>A0A0F6W6Q4_9BACT</name>
<evidence type="ECO:0000313" key="3">
    <source>
        <dbReference type="Proteomes" id="UP000034883"/>
    </source>
</evidence>
<sequence>MLLERAARLLSHAHAVGDESPHVRDELAPLFTAALVALGDAQWRAWSGAFHVRDALRHAREAERAANALERAVEIAARAREAS</sequence>
<dbReference type="EMBL" id="CP011125">
    <property type="protein sequence ID" value="AKF08665.1"/>
    <property type="molecule type" value="Genomic_DNA"/>
</dbReference>
<evidence type="ECO:0000313" key="2">
    <source>
        <dbReference type="EMBL" id="AKF08665.1"/>
    </source>
</evidence>
<dbReference type="Proteomes" id="UP000034883">
    <property type="component" value="Chromosome"/>
</dbReference>
<organism evidence="2 3">
    <name type="scientific">Sandaracinus amylolyticus</name>
    <dbReference type="NCBI Taxonomy" id="927083"/>
    <lineage>
        <taxon>Bacteria</taxon>
        <taxon>Pseudomonadati</taxon>
        <taxon>Myxococcota</taxon>
        <taxon>Polyangia</taxon>
        <taxon>Polyangiales</taxon>
        <taxon>Sandaracinaceae</taxon>
        <taxon>Sandaracinus</taxon>
    </lineage>
</organism>
<keyword evidence="3" id="KW-1185">Reference proteome</keyword>
<evidence type="ECO:0000256" key="1">
    <source>
        <dbReference type="SAM" id="Coils"/>
    </source>
</evidence>
<keyword evidence="1" id="KW-0175">Coiled coil</keyword>
<reference evidence="2 3" key="1">
    <citation type="submission" date="2015-03" db="EMBL/GenBank/DDBJ databases">
        <title>Genome assembly of Sandaracinus amylolyticus DSM 53668.</title>
        <authorList>
            <person name="Sharma G."/>
            <person name="Subramanian S."/>
        </authorList>
    </citation>
    <scope>NUCLEOTIDE SEQUENCE [LARGE SCALE GENOMIC DNA]</scope>
    <source>
        <strain evidence="2 3">DSM 53668</strain>
    </source>
</reference>
<proteinExistence type="predicted"/>
<feature type="coiled-coil region" evidence="1">
    <location>
        <begin position="52"/>
        <end position="82"/>
    </location>
</feature>
<gene>
    <name evidence="2" type="ORF">DB32_005814</name>
</gene>